<dbReference type="GO" id="GO:0003887">
    <property type="term" value="F:DNA-directed DNA polymerase activity"/>
    <property type="evidence" value="ECO:0007669"/>
    <property type="project" value="InterPro"/>
</dbReference>
<dbReference type="SUPFAM" id="SSF46785">
    <property type="entry name" value="Winged helix' DNA-binding domain"/>
    <property type="match status" value="2"/>
</dbReference>
<keyword evidence="4" id="KW-1185">Reference proteome</keyword>
<proteinExistence type="inferred from homology"/>
<evidence type="ECO:0000313" key="4">
    <source>
        <dbReference type="Proteomes" id="UP000198417"/>
    </source>
</evidence>
<gene>
    <name evidence="3" type="ORF">SAMN06265370_1496</name>
</gene>
<dbReference type="Pfam" id="PF21205">
    <property type="entry name" value="Rep3_C"/>
    <property type="match status" value="1"/>
</dbReference>
<reference evidence="3 4" key="1">
    <citation type="submission" date="2017-06" db="EMBL/GenBank/DDBJ databases">
        <authorList>
            <person name="Kim H.J."/>
            <person name="Triplett B.A."/>
        </authorList>
    </citation>
    <scope>NUCLEOTIDE SEQUENCE [LARGE SCALE GENOMIC DNA]</scope>
    <source>
        <strain evidence="3 4">DSM 29052</strain>
    </source>
</reference>
<organism evidence="3 4">
    <name type="scientific">Puniceibacterium sediminis</name>
    <dbReference type="NCBI Taxonomy" id="1608407"/>
    <lineage>
        <taxon>Bacteria</taxon>
        <taxon>Pseudomonadati</taxon>
        <taxon>Pseudomonadota</taxon>
        <taxon>Alphaproteobacteria</taxon>
        <taxon>Rhodobacterales</taxon>
        <taxon>Paracoccaceae</taxon>
        <taxon>Puniceibacterium</taxon>
    </lineage>
</organism>
<dbReference type="GO" id="GO:0006270">
    <property type="term" value="P:DNA replication initiation"/>
    <property type="evidence" value="ECO:0007669"/>
    <property type="project" value="InterPro"/>
</dbReference>
<sequence>MSAALAKLDSMSKKAPTKPIRITALEFAECFGIDETTAYEQLKSGAEGLYNRSIVRVIPTAYGQKKEKIRWVSRALYHAGEGFVEMNFTDHVAPYLMALEKRFTTYKLEQTRALRSIHSWRLFENLKRWESTGKWIVEIDDFHHAMDASESYRKNFAQLRKWVIEPAVKELLTVSGLDIKWSPHKTGRRVTRLLFRFKPAEQMSLDLQPPAEM</sequence>
<dbReference type="EMBL" id="FZNN01000049">
    <property type="protein sequence ID" value="SNR88220.1"/>
    <property type="molecule type" value="Genomic_DNA"/>
</dbReference>
<dbReference type="AlphaFoldDB" id="A0A238ZY18"/>
<dbReference type="Proteomes" id="UP000198417">
    <property type="component" value="Unassembled WGS sequence"/>
</dbReference>
<dbReference type="InterPro" id="IPR036390">
    <property type="entry name" value="WH_DNA-bd_sf"/>
</dbReference>
<dbReference type="Pfam" id="PF01051">
    <property type="entry name" value="Rep3_N"/>
    <property type="match status" value="1"/>
</dbReference>
<accession>A0A238ZY18</accession>
<dbReference type="Gene3D" id="1.10.10.10">
    <property type="entry name" value="Winged helix-like DNA-binding domain superfamily/Winged helix DNA-binding domain"/>
    <property type="match status" value="2"/>
</dbReference>
<dbReference type="InterPro" id="IPR036388">
    <property type="entry name" value="WH-like_DNA-bd_sf"/>
</dbReference>
<protein>
    <submittedName>
        <fullName evidence="3">Initiator Replication protein</fullName>
    </submittedName>
</protein>
<feature type="domain" description="Initiator Rep protein WH1" evidence="2">
    <location>
        <begin position="3"/>
        <end position="127"/>
    </location>
</feature>
<evidence type="ECO:0000259" key="2">
    <source>
        <dbReference type="Pfam" id="PF01051"/>
    </source>
</evidence>
<comment type="similarity">
    <text evidence="1">Belongs to the initiator RepB protein family.</text>
</comment>
<evidence type="ECO:0000313" key="3">
    <source>
        <dbReference type="EMBL" id="SNR88220.1"/>
    </source>
</evidence>
<evidence type="ECO:0000256" key="1">
    <source>
        <dbReference type="ARBA" id="ARBA00038283"/>
    </source>
</evidence>
<name>A0A238ZY18_9RHOB</name>
<dbReference type="InterPro" id="IPR000525">
    <property type="entry name" value="Initiator_Rep_WH1"/>
</dbReference>